<dbReference type="Proteomes" id="UP000288216">
    <property type="component" value="Unassembled WGS sequence"/>
</dbReference>
<comment type="caution">
    <text evidence="1">The sequence shown here is derived from an EMBL/GenBank/DDBJ whole genome shotgun (WGS) entry which is preliminary data.</text>
</comment>
<keyword evidence="2" id="KW-1185">Reference proteome</keyword>
<dbReference type="STRING" id="75743.A0A401NQ10"/>
<protein>
    <submittedName>
        <fullName evidence="1">Uncharacterized protein</fullName>
    </submittedName>
</protein>
<evidence type="ECO:0000313" key="2">
    <source>
        <dbReference type="Proteomes" id="UP000288216"/>
    </source>
</evidence>
<name>A0A401NQ10_SCYTO</name>
<dbReference type="OrthoDB" id="775972at2759"/>
<reference evidence="1 2" key="1">
    <citation type="journal article" date="2018" name="Nat. Ecol. Evol.">
        <title>Shark genomes provide insights into elasmobranch evolution and the origin of vertebrates.</title>
        <authorList>
            <person name="Hara Y"/>
            <person name="Yamaguchi K"/>
            <person name="Onimaru K"/>
            <person name="Kadota M"/>
            <person name="Koyanagi M"/>
            <person name="Keeley SD"/>
            <person name="Tatsumi K"/>
            <person name="Tanaka K"/>
            <person name="Motone F"/>
            <person name="Kageyama Y"/>
            <person name="Nozu R"/>
            <person name="Adachi N"/>
            <person name="Nishimura O"/>
            <person name="Nakagawa R"/>
            <person name="Tanegashima C"/>
            <person name="Kiyatake I"/>
            <person name="Matsumoto R"/>
            <person name="Murakumo K"/>
            <person name="Nishida K"/>
            <person name="Terakita A"/>
            <person name="Kuratani S"/>
            <person name="Sato K"/>
            <person name="Hyodo S Kuraku.S."/>
        </authorList>
    </citation>
    <scope>NUCLEOTIDE SEQUENCE [LARGE SCALE GENOMIC DNA]</scope>
</reference>
<gene>
    <name evidence="1" type="ORF">scyTo_0014566</name>
</gene>
<accession>A0A401NQ10</accession>
<sequence>MITSVRNKENIKSTMPLFETLNLEEEDWSLYAECGRYSFHANDMEEDDGHKINLFTACRALAFSIIKSLTSCSPDTKMFNELVDLVKNHSVPKLSVILQHYPSNMAERAPGEPVTELLAILRRMAEYCEFGPSLIQMLRDRLVCGINNVETQNQLLAEPTLDVESAIELVLSLENTGKWAPRTPRGDGQ</sequence>
<dbReference type="EMBL" id="BFAA01007863">
    <property type="protein sequence ID" value="GCB62988.1"/>
    <property type="molecule type" value="Genomic_DNA"/>
</dbReference>
<evidence type="ECO:0000313" key="1">
    <source>
        <dbReference type="EMBL" id="GCB62988.1"/>
    </source>
</evidence>
<dbReference type="AlphaFoldDB" id="A0A401NQ10"/>
<organism evidence="1 2">
    <name type="scientific">Scyliorhinus torazame</name>
    <name type="common">Cloudy catshark</name>
    <name type="synonym">Catulus torazame</name>
    <dbReference type="NCBI Taxonomy" id="75743"/>
    <lineage>
        <taxon>Eukaryota</taxon>
        <taxon>Metazoa</taxon>
        <taxon>Chordata</taxon>
        <taxon>Craniata</taxon>
        <taxon>Vertebrata</taxon>
        <taxon>Chondrichthyes</taxon>
        <taxon>Elasmobranchii</taxon>
        <taxon>Galeomorphii</taxon>
        <taxon>Galeoidea</taxon>
        <taxon>Carcharhiniformes</taxon>
        <taxon>Scyliorhinidae</taxon>
        <taxon>Scyliorhinus</taxon>
    </lineage>
</organism>
<dbReference type="OMA" id="THSEIMA"/>
<proteinExistence type="predicted"/>